<dbReference type="AlphaFoldDB" id="A0A0L0SIG7"/>
<dbReference type="InterPro" id="IPR019396">
    <property type="entry name" value="TM_Fragile-X-F-assoc"/>
</dbReference>
<evidence type="ECO:0000256" key="2">
    <source>
        <dbReference type="ARBA" id="ARBA00023136"/>
    </source>
</evidence>
<dbReference type="eggNOG" id="KOG0714">
    <property type="taxonomic scope" value="Eukaryota"/>
</dbReference>
<evidence type="ECO:0000256" key="6">
    <source>
        <dbReference type="SAM" id="MobiDB-lite"/>
    </source>
</evidence>
<proteinExistence type="predicted"/>
<name>A0A0L0SIG7_ALLM3</name>
<keyword evidence="2 7" id="KW-0472">Membrane</keyword>
<evidence type="ECO:0000313" key="10">
    <source>
        <dbReference type="Proteomes" id="UP000054350"/>
    </source>
</evidence>
<evidence type="ECO:0000313" key="9">
    <source>
        <dbReference type="EMBL" id="KNE62298.1"/>
    </source>
</evidence>
<keyword evidence="7" id="KW-1133">Transmembrane helix</keyword>
<dbReference type="PANTHER" id="PTHR44027">
    <property type="entry name" value="DNAJ HOMOLOG SUBFAMILY C MEMBER 5 HOMOLOG"/>
    <property type="match status" value="1"/>
</dbReference>
<organism evidence="9 10">
    <name type="scientific">Allomyces macrogynus (strain ATCC 38327)</name>
    <name type="common">Allomyces javanicus var. macrogynus</name>
    <dbReference type="NCBI Taxonomy" id="578462"/>
    <lineage>
        <taxon>Eukaryota</taxon>
        <taxon>Fungi</taxon>
        <taxon>Fungi incertae sedis</taxon>
        <taxon>Blastocladiomycota</taxon>
        <taxon>Blastocladiomycetes</taxon>
        <taxon>Blastocladiales</taxon>
        <taxon>Blastocladiaceae</taxon>
        <taxon>Allomyces</taxon>
    </lineage>
</organism>
<reference evidence="9 10" key="1">
    <citation type="submission" date="2009-11" db="EMBL/GenBank/DDBJ databases">
        <title>Annotation of Allomyces macrogynus ATCC 38327.</title>
        <authorList>
            <consortium name="The Broad Institute Genome Sequencing Platform"/>
            <person name="Russ C."/>
            <person name="Cuomo C."/>
            <person name="Burger G."/>
            <person name="Gray M.W."/>
            <person name="Holland P.W.H."/>
            <person name="King N."/>
            <person name="Lang F.B.F."/>
            <person name="Roger A.J."/>
            <person name="Ruiz-Trillo I."/>
            <person name="Young S.K."/>
            <person name="Zeng Q."/>
            <person name="Gargeya S."/>
            <person name="Fitzgerald M."/>
            <person name="Haas B."/>
            <person name="Abouelleil A."/>
            <person name="Alvarado L."/>
            <person name="Arachchi H.M."/>
            <person name="Berlin A."/>
            <person name="Chapman S.B."/>
            <person name="Gearin G."/>
            <person name="Goldberg J."/>
            <person name="Griggs A."/>
            <person name="Gujja S."/>
            <person name="Hansen M."/>
            <person name="Heiman D."/>
            <person name="Howarth C."/>
            <person name="Larimer J."/>
            <person name="Lui A."/>
            <person name="MacDonald P.J.P."/>
            <person name="McCowen C."/>
            <person name="Montmayeur A."/>
            <person name="Murphy C."/>
            <person name="Neiman D."/>
            <person name="Pearson M."/>
            <person name="Priest M."/>
            <person name="Roberts A."/>
            <person name="Saif S."/>
            <person name="Shea T."/>
            <person name="Sisk P."/>
            <person name="Stolte C."/>
            <person name="Sykes S."/>
            <person name="Wortman J."/>
            <person name="Nusbaum C."/>
            <person name="Birren B."/>
        </authorList>
    </citation>
    <scope>NUCLEOTIDE SEQUENCE [LARGE SCALE GENOMIC DNA]</scope>
    <source>
        <strain evidence="9 10">ATCC 38327</strain>
    </source>
</reference>
<dbReference type="OMA" id="QHTHDAY"/>
<dbReference type="PRINTS" id="PR00625">
    <property type="entry name" value="JDOMAIN"/>
</dbReference>
<gene>
    <name evidence="9" type="ORF">AMAG_07530</name>
</gene>
<feature type="compositionally biased region" description="Low complexity" evidence="6">
    <location>
        <begin position="423"/>
        <end position="441"/>
    </location>
</feature>
<keyword evidence="7" id="KW-0812">Transmembrane</keyword>
<feature type="transmembrane region" description="Helical" evidence="7">
    <location>
        <begin position="208"/>
        <end position="227"/>
    </location>
</feature>
<dbReference type="Pfam" id="PF00226">
    <property type="entry name" value="DnaJ"/>
    <property type="match status" value="1"/>
</dbReference>
<accession>A0A0L0SIG7</accession>
<sequence>MPNTNDAPTLYQILEADRDVSPAELKRAYRKLALKYHPDKNPGNEDRFRDIQHAYNVLSDEQKRSVYDQYGEMGLEMMEKMPWIDAEIYRRVGSLSMLLALVVLVVITQFAFLCVRVDGKVDWEWNLVFIPTYLVLAVVAGLSMFATLTATDDEYDEDRDEEVGDDHSHDGHSMKPRRAPLLSKVLALVFTTALVTAVVLIPQAIEGYVPVWSIAIPYTILELYPFVTKTVRLVIGWPDAETPKLAKVQLVADTFLDQLWRILQIALILARAQGSLDAPWPVVFIPTYLGSLSGIFTLVNMYRAMKSPTPLENKPTLGSLIGATIAHLFGYVLLYGMVALIVVKLEYGTVSLAVAIVPVWIVLILLACLFGCCIPCMTSMGGIDMEDGTRRPSGPIAVDRRIEFRPSSSMAGSSTAIGGGGSPASSTASSSAPAAASSSTKPPKPKARAKSDMSEALLPPSS</sequence>
<dbReference type="SUPFAM" id="SSF46565">
    <property type="entry name" value="Chaperone J-domain"/>
    <property type="match status" value="1"/>
</dbReference>
<feature type="transmembrane region" description="Helical" evidence="7">
    <location>
        <begin position="349"/>
        <end position="374"/>
    </location>
</feature>
<feature type="transmembrane region" description="Helical" evidence="7">
    <location>
        <begin position="95"/>
        <end position="115"/>
    </location>
</feature>
<dbReference type="PROSITE" id="PS00636">
    <property type="entry name" value="DNAJ_1"/>
    <property type="match status" value="1"/>
</dbReference>
<dbReference type="InterPro" id="IPR001623">
    <property type="entry name" value="DnaJ_domain"/>
</dbReference>
<dbReference type="GO" id="GO:0016020">
    <property type="term" value="C:membrane"/>
    <property type="evidence" value="ECO:0007669"/>
    <property type="project" value="UniProtKB-SubCell"/>
</dbReference>
<dbReference type="Gene3D" id="1.10.287.110">
    <property type="entry name" value="DnaJ domain"/>
    <property type="match status" value="1"/>
</dbReference>
<dbReference type="PANTHER" id="PTHR44027:SF7">
    <property type="entry name" value="DNAJ HOMOLOG SUBFAMILY C MEMBER 5 HOMOLOG"/>
    <property type="match status" value="1"/>
</dbReference>
<dbReference type="VEuPathDB" id="FungiDB:AMAG_07530"/>
<dbReference type="PROSITE" id="PS50076">
    <property type="entry name" value="DNAJ_2"/>
    <property type="match status" value="1"/>
</dbReference>
<keyword evidence="4" id="KW-0143">Chaperone</keyword>
<dbReference type="OrthoDB" id="10250354at2759"/>
<dbReference type="InterPro" id="IPR051434">
    <property type="entry name" value="DnaJ_C_subfamily_member5"/>
</dbReference>
<feature type="transmembrane region" description="Helical" evidence="7">
    <location>
        <begin position="320"/>
        <end position="343"/>
    </location>
</feature>
<evidence type="ECO:0000256" key="3">
    <source>
        <dbReference type="ARBA" id="ARBA00023139"/>
    </source>
</evidence>
<keyword evidence="3" id="KW-0564">Palmitate</keyword>
<dbReference type="STRING" id="578462.A0A0L0SIG7"/>
<feature type="transmembrane region" description="Helical" evidence="7">
    <location>
        <begin position="127"/>
        <end position="148"/>
    </location>
</feature>
<dbReference type="EMBL" id="GG745340">
    <property type="protein sequence ID" value="KNE62298.1"/>
    <property type="molecule type" value="Genomic_DNA"/>
</dbReference>
<evidence type="ECO:0000256" key="5">
    <source>
        <dbReference type="ARBA" id="ARBA00023288"/>
    </source>
</evidence>
<dbReference type="Proteomes" id="UP000054350">
    <property type="component" value="Unassembled WGS sequence"/>
</dbReference>
<dbReference type="InterPro" id="IPR018253">
    <property type="entry name" value="DnaJ_domain_CS"/>
</dbReference>
<evidence type="ECO:0000259" key="8">
    <source>
        <dbReference type="PROSITE" id="PS50076"/>
    </source>
</evidence>
<feature type="domain" description="J" evidence="8">
    <location>
        <begin position="9"/>
        <end position="71"/>
    </location>
</feature>
<feature type="region of interest" description="Disordered" evidence="6">
    <location>
        <begin position="156"/>
        <end position="175"/>
    </location>
</feature>
<feature type="region of interest" description="Disordered" evidence="6">
    <location>
        <begin position="407"/>
        <end position="462"/>
    </location>
</feature>
<keyword evidence="10" id="KW-1185">Reference proteome</keyword>
<dbReference type="Pfam" id="PF10269">
    <property type="entry name" value="Tmemb_185A"/>
    <property type="match status" value="2"/>
</dbReference>
<evidence type="ECO:0000256" key="4">
    <source>
        <dbReference type="ARBA" id="ARBA00023186"/>
    </source>
</evidence>
<protein>
    <recommendedName>
        <fullName evidence="8">J domain-containing protein</fullName>
    </recommendedName>
</protein>
<reference evidence="10" key="2">
    <citation type="submission" date="2009-11" db="EMBL/GenBank/DDBJ databases">
        <title>The Genome Sequence of Allomyces macrogynus strain ATCC 38327.</title>
        <authorList>
            <consortium name="The Broad Institute Genome Sequencing Platform"/>
            <person name="Russ C."/>
            <person name="Cuomo C."/>
            <person name="Shea T."/>
            <person name="Young S.K."/>
            <person name="Zeng Q."/>
            <person name="Koehrsen M."/>
            <person name="Haas B."/>
            <person name="Borodovsky M."/>
            <person name="Guigo R."/>
            <person name="Alvarado L."/>
            <person name="Berlin A."/>
            <person name="Borenstein D."/>
            <person name="Chen Z."/>
            <person name="Engels R."/>
            <person name="Freedman E."/>
            <person name="Gellesch M."/>
            <person name="Goldberg J."/>
            <person name="Griggs A."/>
            <person name="Gujja S."/>
            <person name="Heiman D."/>
            <person name="Hepburn T."/>
            <person name="Howarth C."/>
            <person name="Jen D."/>
            <person name="Larson L."/>
            <person name="Lewis B."/>
            <person name="Mehta T."/>
            <person name="Park D."/>
            <person name="Pearson M."/>
            <person name="Roberts A."/>
            <person name="Saif S."/>
            <person name="Shenoy N."/>
            <person name="Sisk P."/>
            <person name="Stolte C."/>
            <person name="Sykes S."/>
            <person name="Walk T."/>
            <person name="White J."/>
            <person name="Yandava C."/>
            <person name="Burger G."/>
            <person name="Gray M.W."/>
            <person name="Holland P.W.H."/>
            <person name="King N."/>
            <person name="Lang F.B.F."/>
            <person name="Roger A.J."/>
            <person name="Ruiz-Trillo I."/>
            <person name="Lander E."/>
            <person name="Nusbaum C."/>
        </authorList>
    </citation>
    <scope>NUCLEOTIDE SEQUENCE [LARGE SCALE GENOMIC DNA]</scope>
    <source>
        <strain evidence="10">ATCC 38327</strain>
    </source>
</reference>
<dbReference type="GO" id="GO:0005737">
    <property type="term" value="C:cytoplasm"/>
    <property type="evidence" value="ECO:0007669"/>
    <property type="project" value="UniProtKB-ARBA"/>
</dbReference>
<evidence type="ECO:0000256" key="1">
    <source>
        <dbReference type="ARBA" id="ARBA00004635"/>
    </source>
</evidence>
<feature type="compositionally biased region" description="Low complexity" evidence="6">
    <location>
        <begin position="407"/>
        <end position="416"/>
    </location>
</feature>
<keyword evidence="5" id="KW-0449">Lipoprotein</keyword>
<feature type="transmembrane region" description="Helical" evidence="7">
    <location>
        <begin position="181"/>
        <end position="201"/>
    </location>
</feature>
<dbReference type="CDD" id="cd06257">
    <property type="entry name" value="DnaJ"/>
    <property type="match status" value="1"/>
</dbReference>
<comment type="subcellular location">
    <subcellularLocation>
        <location evidence="1">Membrane</location>
        <topology evidence="1">Lipid-anchor</topology>
    </subcellularLocation>
</comment>
<dbReference type="InterPro" id="IPR036869">
    <property type="entry name" value="J_dom_sf"/>
</dbReference>
<evidence type="ECO:0000256" key="7">
    <source>
        <dbReference type="SAM" id="Phobius"/>
    </source>
</evidence>
<dbReference type="SMART" id="SM00271">
    <property type="entry name" value="DnaJ"/>
    <property type="match status" value="1"/>
</dbReference>
<feature type="transmembrane region" description="Helical" evidence="7">
    <location>
        <begin position="278"/>
        <end position="299"/>
    </location>
</feature>